<keyword evidence="2" id="KW-1185">Reference proteome</keyword>
<dbReference type="Pfam" id="PF02566">
    <property type="entry name" value="OsmC"/>
    <property type="match status" value="1"/>
</dbReference>
<organism evidence="1 2">
    <name type="scientific">Sinimarinibacterium flocculans</name>
    <dbReference type="NCBI Taxonomy" id="985250"/>
    <lineage>
        <taxon>Bacteria</taxon>
        <taxon>Pseudomonadati</taxon>
        <taxon>Pseudomonadota</taxon>
        <taxon>Gammaproteobacteria</taxon>
        <taxon>Nevskiales</taxon>
        <taxon>Nevskiaceae</taxon>
        <taxon>Sinimarinibacterium</taxon>
    </lineage>
</organism>
<dbReference type="EMBL" id="QICN01000006">
    <property type="protein sequence ID" value="PXV67058.1"/>
    <property type="molecule type" value="Genomic_DNA"/>
</dbReference>
<proteinExistence type="predicted"/>
<accession>A0A318EBC4</accession>
<reference evidence="1 2" key="1">
    <citation type="submission" date="2018-04" db="EMBL/GenBank/DDBJ databases">
        <title>Genomic Encyclopedia of Type Strains, Phase IV (KMG-IV): sequencing the most valuable type-strain genomes for metagenomic binning, comparative biology and taxonomic classification.</title>
        <authorList>
            <person name="Goeker M."/>
        </authorList>
    </citation>
    <scope>NUCLEOTIDE SEQUENCE [LARGE SCALE GENOMIC DNA]</scope>
    <source>
        <strain evidence="1 2">DSM 104150</strain>
    </source>
</reference>
<dbReference type="PANTHER" id="PTHR39624">
    <property type="entry name" value="PROTEIN INVOLVED IN RIMO-MEDIATED BETA-METHYLTHIOLATION OF RIBOSOMAL PROTEIN S12 YCAO"/>
    <property type="match status" value="1"/>
</dbReference>
<dbReference type="PANTHER" id="PTHR39624:SF2">
    <property type="entry name" value="OSMC-LIKE PROTEIN"/>
    <property type="match status" value="1"/>
</dbReference>
<gene>
    <name evidence="1" type="ORF">C8D93_10633</name>
</gene>
<dbReference type="RefSeq" id="WP_110265382.1">
    <property type="nucleotide sequence ID" value="NZ_CAKZQT010000011.1"/>
</dbReference>
<comment type="caution">
    <text evidence="1">The sequence shown here is derived from an EMBL/GenBank/DDBJ whole genome shotgun (WGS) entry which is preliminary data.</text>
</comment>
<name>A0A318EBC4_9GAMM</name>
<dbReference type="AlphaFoldDB" id="A0A318EBC4"/>
<evidence type="ECO:0000313" key="1">
    <source>
        <dbReference type="EMBL" id="PXV67058.1"/>
    </source>
</evidence>
<dbReference type="SUPFAM" id="SSF82784">
    <property type="entry name" value="OsmC-like"/>
    <property type="match status" value="1"/>
</dbReference>
<dbReference type="InterPro" id="IPR036102">
    <property type="entry name" value="OsmC/Ohrsf"/>
</dbReference>
<evidence type="ECO:0000313" key="2">
    <source>
        <dbReference type="Proteomes" id="UP000248330"/>
    </source>
</evidence>
<dbReference type="Proteomes" id="UP000248330">
    <property type="component" value="Unassembled WGS sequence"/>
</dbReference>
<dbReference type="Gene3D" id="3.30.300.20">
    <property type="match status" value="1"/>
</dbReference>
<dbReference type="OrthoDB" id="9789573at2"/>
<dbReference type="InterPro" id="IPR003718">
    <property type="entry name" value="OsmC/Ohr_fam"/>
</dbReference>
<sequence>MSLTEIPPQQPHGTVVVHEAGTGRYVQHVRMGVHLADADEPEDVGGQNRGPNPYEFLLAALGTCTSMTLRMYAEMKKLPLERVAVRLVHSKIHAQDCAECETREGKVDQIEREITLEGPLSDEQRARLLEIANKCPVHRTLTSEIRIVSRLAD</sequence>
<protein>
    <submittedName>
        <fullName evidence="1">Putative OsmC-like protein</fullName>
    </submittedName>
</protein>
<dbReference type="InterPro" id="IPR015946">
    <property type="entry name" value="KH_dom-like_a/b"/>
</dbReference>